<keyword evidence="1" id="KW-0812">Transmembrane</keyword>
<dbReference type="InterPro" id="IPR049052">
    <property type="entry name" value="nSTAND1"/>
</dbReference>
<evidence type="ECO:0000259" key="2">
    <source>
        <dbReference type="Pfam" id="PF20703"/>
    </source>
</evidence>
<keyword evidence="1" id="KW-1133">Transmembrane helix</keyword>
<proteinExistence type="predicted"/>
<dbReference type="EMBL" id="JANIBK010000080">
    <property type="protein sequence ID" value="MCQ8129546.1"/>
    <property type="molecule type" value="Genomic_DNA"/>
</dbReference>
<keyword evidence="1" id="KW-0472">Membrane</keyword>
<dbReference type="PANTHER" id="PTHR47691:SF3">
    <property type="entry name" value="HTH-TYPE TRANSCRIPTIONAL REGULATOR RV0890C-RELATED"/>
    <property type="match status" value="1"/>
</dbReference>
<feature type="transmembrane region" description="Helical" evidence="1">
    <location>
        <begin position="698"/>
        <end position="721"/>
    </location>
</feature>
<name>A0ABT1U8X9_9GAMM</name>
<comment type="caution">
    <text evidence="3">The sequence shown here is derived from an EMBL/GenBank/DDBJ whole genome shotgun (WGS) entry which is preliminary data.</text>
</comment>
<dbReference type="SUPFAM" id="SSF52540">
    <property type="entry name" value="P-loop containing nucleoside triphosphate hydrolases"/>
    <property type="match status" value="1"/>
</dbReference>
<dbReference type="Proteomes" id="UP001524586">
    <property type="component" value="Unassembled WGS sequence"/>
</dbReference>
<organism evidence="3 4">
    <name type="scientific">Methylomonas rivi</name>
    <dbReference type="NCBI Taxonomy" id="2952226"/>
    <lineage>
        <taxon>Bacteria</taxon>
        <taxon>Pseudomonadati</taxon>
        <taxon>Pseudomonadota</taxon>
        <taxon>Gammaproteobacteria</taxon>
        <taxon>Methylococcales</taxon>
        <taxon>Methylococcaceae</taxon>
        <taxon>Methylomonas</taxon>
    </lineage>
</organism>
<gene>
    <name evidence="3" type="ORF">NP596_13865</name>
</gene>
<feature type="transmembrane region" description="Helical" evidence="1">
    <location>
        <begin position="741"/>
        <end position="759"/>
    </location>
</feature>
<sequence>DVGEERLLTHSVIKRLQGEFANKIELESIFWEQEPLLATADFQTQLPAASKADIAVFVLWSRLGTPLPAEKLSRPNGSSYNSGTEYEFEDAVNAFRQHGSPNILVYRKTADPVTPLKNKTEVLARLAQKDALDAFIERWFIDSEGAFTAAFHPYATTAQFEDHLEEHLRKLILQSIASEAKDFPEPAQTAWRGSPFRGLQVFEYDHAPIFFGRTRAVGDILNALRGQAAIGRPFVLITGMSGIGKSSVVRAGVLPSLTQPGIIEGVGLWRYAIMRPAESAGDLFDGLANALLREQALPELSSALNPTELAATLRQSPASAVPLIKLALSQAANQLQEQQQLAALPITRLVLVVDQLEELFTLQRVAPDERRLFVAALAALINDGQLWAIATLRSDFYHRCAELPALQDMKEGNGTYDLKPPSAAEILQMIRQPARIAGLRFEEDADTGARLDDTLYNAVINSANALPLLEFTLQELFNLCGQQGLLGFAAYRSLGGVEGSLAKRAETVFDSLPSPIREQLPAVLSAVVEFGHIDKKTPLRRYVPIASFGQNQPAAALIDAFVQARLFVTDRADDGGAVVSVAHEALLQHWPRIREWIANNLTLLFQRTTLTEMARHWQDAHNDPDLLLEKGKPLDDAEALLEQTASTLTETEKSYVRASTLIRRSQGKYAWLGGLICWTVMLAISTAGTLKFSEGSSLWSIVAANGVVIAFALALAAPVAWTTLMRWLAMPLTKELRVGKLFWTSCTALYGLFFYLAFYTYNAPGTELKNYLGYVLILAAMLYVSGEKWLRGNRRRRQLLAMNSAATRALGFRIPLKELAFLLLFLLIGAFYLLTETGTNDNLRIENYRNLVHDSSGPRGVGPLVDARDMPYIYYQFKRDPQGRVRRAEQFGLPYICMMPDSTNYQNLAQTLGFDARACVFDYVYSADGALRGETAYNKSGQQVWTLQFTLPGQAYLLLPDMRSVFLKFKKNPAGYDEEIAQLHVDAALRDAGADQIVSRHRINHNAEGLVTRIETTDSSGQPRPVNGLRHTTTEFSHDALGLATEIGYFAADGQPILNEKGFAFETVAYDAKGNPTAFGFLDTRHRPIKNNDGYAGVSLGYNTAGKITEINMLDESGQPVTLANGISRWTLDYDANGNLLSQSIRDSQGNPTHSAVTVTGICCEAEKLGLRVGDIITRYDGQEVVNHFTLEQQMTRVGFKKRTLAVERDGKELEFQVSPGLIGAYFWSTAGKNGQ</sequence>
<keyword evidence="4" id="KW-1185">Reference proteome</keyword>
<dbReference type="InterPro" id="IPR036034">
    <property type="entry name" value="PDZ_sf"/>
</dbReference>
<feature type="domain" description="Novel STAND NTPase 1" evidence="2">
    <location>
        <begin position="195"/>
        <end position="624"/>
    </location>
</feature>
<feature type="transmembrane region" description="Helical" evidence="1">
    <location>
        <begin position="771"/>
        <end position="790"/>
    </location>
</feature>
<dbReference type="InterPro" id="IPR027417">
    <property type="entry name" value="P-loop_NTPase"/>
</dbReference>
<dbReference type="Gene3D" id="2.30.42.10">
    <property type="match status" value="1"/>
</dbReference>
<feature type="non-terminal residue" evidence="3">
    <location>
        <position position="1"/>
    </location>
</feature>
<protein>
    <submittedName>
        <fullName evidence="3">AAA family ATPase</fullName>
    </submittedName>
</protein>
<dbReference type="Pfam" id="PF20703">
    <property type="entry name" value="nSTAND1"/>
    <property type="match status" value="1"/>
</dbReference>
<reference evidence="3 4" key="1">
    <citation type="submission" date="2022-07" db="EMBL/GenBank/DDBJ databases">
        <title>Methylomonas rivi sp. nov., Methylomonas rosea sp. nov., Methylomonas aureus sp. nov. and Methylomonas subterranea sp. nov., four novel methanotrophs isolated from a freshwater creek and the deep terrestrial subsurface.</title>
        <authorList>
            <person name="Abin C."/>
            <person name="Sankaranarayanan K."/>
            <person name="Garner C."/>
            <person name="Sindelar R."/>
            <person name="Kotary K."/>
            <person name="Garner R."/>
            <person name="Barclay S."/>
            <person name="Lawson P."/>
            <person name="Krumholz L."/>
        </authorList>
    </citation>
    <scope>NUCLEOTIDE SEQUENCE [LARGE SCALE GENOMIC DNA]</scope>
    <source>
        <strain evidence="3 4">WSC-6</strain>
    </source>
</reference>
<dbReference type="PANTHER" id="PTHR47691">
    <property type="entry name" value="REGULATOR-RELATED"/>
    <property type="match status" value="1"/>
</dbReference>
<evidence type="ECO:0000313" key="3">
    <source>
        <dbReference type="EMBL" id="MCQ8129546.1"/>
    </source>
</evidence>
<evidence type="ECO:0000313" key="4">
    <source>
        <dbReference type="Proteomes" id="UP001524586"/>
    </source>
</evidence>
<dbReference type="Gene3D" id="3.40.50.300">
    <property type="entry name" value="P-loop containing nucleotide triphosphate hydrolases"/>
    <property type="match status" value="1"/>
</dbReference>
<accession>A0ABT1U8X9</accession>
<feature type="transmembrane region" description="Helical" evidence="1">
    <location>
        <begin position="810"/>
        <end position="834"/>
    </location>
</feature>
<dbReference type="RefSeq" id="WP_256615978.1">
    <property type="nucleotide sequence ID" value="NZ_JANIBK010000080.1"/>
</dbReference>
<evidence type="ECO:0000256" key="1">
    <source>
        <dbReference type="SAM" id="Phobius"/>
    </source>
</evidence>
<dbReference type="SUPFAM" id="SSF50156">
    <property type="entry name" value="PDZ domain-like"/>
    <property type="match status" value="1"/>
</dbReference>